<keyword evidence="2" id="KW-1185">Reference proteome</keyword>
<organism evidence="1 2">
    <name type="scientific">Apiospora kogelbergensis</name>
    <dbReference type="NCBI Taxonomy" id="1337665"/>
    <lineage>
        <taxon>Eukaryota</taxon>
        <taxon>Fungi</taxon>
        <taxon>Dikarya</taxon>
        <taxon>Ascomycota</taxon>
        <taxon>Pezizomycotina</taxon>
        <taxon>Sordariomycetes</taxon>
        <taxon>Xylariomycetidae</taxon>
        <taxon>Amphisphaeriales</taxon>
        <taxon>Apiosporaceae</taxon>
        <taxon>Apiospora</taxon>
    </lineage>
</organism>
<gene>
    <name evidence="1" type="ORF">PG999_004564</name>
</gene>
<dbReference type="EMBL" id="JAQQWP010000004">
    <property type="protein sequence ID" value="KAK8120444.1"/>
    <property type="molecule type" value="Genomic_DNA"/>
</dbReference>
<sequence>MWKRLAIASELLTLIDQQQGRVSGPAGGMQEETLSFFRQLSNRVFSSRELSQPEVLAYLLGFGTDLSSVRHWTWTHLYSLYWACARQWAGLRQALAAHGKEIRLTNSFF</sequence>
<protein>
    <submittedName>
        <fullName evidence="1">Uncharacterized protein</fullName>
    </submittedName>
</protein>
<reference evidence="1 2" key="1">
    <citation type="submission" date="2023-01" db="EMBL/GenBank/DDBJ databases">
        <title>Analysis of 21 Apiospora genomes using comparative genomics revels a genus with tremendous synthesis potential of carbohydrate active enzymes and secondary metabolites.</title>
        <authorList>
            <person name="Sorensen T."/>
        </authorList>
    </citation>
    <scope>NUCLEOTIDE SEQUENCE [LARGE SCALE GENOMIC DNA]</scope>
    <source>
        <strain evidence="1 2">CBS 117206</strain>
    </source>
</reference>
<name>A0AAW0QZS1_9PEZI</name>
<dbReference type="Proteomes" id="UP001392437">
    <property type="component" value="Unassembled WGS sequence"/>
</dbReference>
<evidence type="ECO:0000313" key="1">
    <source>
        <dbReference type="EMBL" id="KAK8120444.1"/>
    </source>
</evidence>
<proteinExistence type="predicted"/>
<dbReference type="AlphaFoldDB" id="A0AAW0QZS1"/>
<accession>A0AAW0QZS1</accession>
<evidence type="ECO:0000313" key="2">
    <source>
        <dbReference type="Proteomes" id="UP001392437"/>
    </source>
</evidence>
<comment type="caution">
    <text evidence="1">The sequence shown here is derived from an EMBL/GenBank/DDBJ whole genome shotgun (WGS) entry which is preliminary data.</text>
</comment>